<dbReference type="PANTHER" id="PTHR48079:SF6">
    <property type="entry name" value="NAD(P)-BINDING DOMAIN-CONTAINING PROTEIN-RELATED"/>
    <property type="match status" value="1"/>
</dbReference>
<sequence length="322" mass="35208">MMKVLVLGATGHVGSRLANYLHRQDYQVIAASRGRLSGNIPGQIKLDSLDLNGVTHTLKQVDAVVNCVAGNKDSIAKGAEILVQAAIAAGMPKIIHLSTMSVYGGHQGNITETHPFDPDHGWYASAKCEAESHMEKYAAAGGQVVTFRPGCVHGPGSQLWVSRPANLLKNYRLGDLGDAGDGWSNLVHVDDLVRAIEIGLSAPAQAGESVHYNLSSPDSPRWNQYLFDLAEAIGAIPIKRLSRQQLTLDSKVLSPAIKIAQIACNKLKVDSQWLPEPLPPSLTRLFDQQIYLNSEKFSMKYSFVYQSYDKSLQDSVDWYQNL</sequence>
<keyword evidence="3" id="KW-1185">Reference proteome</keyword>
<feature type="domain" description="NAD-dependent epimerase/dehydratase" evidence="1">
    <location>
        <begin position="4"/>
        <end position="214"/>
    </location>
</feature>
<dbReference type="EMBL" id="JBHTLN010000001">
    <property type="protein sequence ID" value="MFD1121323.1"/>
    <property type="molecule type" value="Genomic_DNA"/>
</dbReference>
<dbReference type="InterPro" id="IPR036291">
    <property type="entry name" value="NAD(P)-bd_dom_sf"/>
</dbReference>
<evidence type="ECO:0000313" key="2">
    <source>
        <dbReference type="EMBL" id="MFD1121323.1"/>
    </source>
</evidence>
<evidence type="ECO:0000313" key="3">
    <source>
        <dbReference type="Proteomes" id="UP001597206"/>
    </source>
</evidence>
<reference evidence="3" key="1">
    <citation type="journal article" date="2019" name="Int. J. Syst. Evol. Microbiol.">
        <title>The Global Catalogue of Microorganisms (GCM) 10K type strain sequencing project: providing services to taxonomists for standard genome sequencing and annotation.</title>
        <authorList>
            <consortium name="The Broad Institute Genomics Platform"/>
            <consortium name="The Broad Institute Genome Sequencing Center for Infectious Disease"/>
            <person name="Wu L."/>
            <person name="Ma J."/>
        </authorList>
    </citation>
    <scope>NUCLEOTIDE SEQUENCE [LARGE SCALE GENOMIC DNA]</scope>
    <source>
        <strain evidence="3">CCUG 58411</strain>
    </source>
</reference>
<dbReference type="SUPFAM" id="SSF51735">
    <property type="entry name" value="NAD(P)-binding Rossmann-fold domains"/>
    <property type="match status" value="1"/>
</dbReference>
<organism evidence="2 3">
    <name type="scientific">Methylophilus flavus</name>
    <dbReference type="NCBI Taxonomy" id="640084"/>
    <lineage>
        <taxon>Bacteria</taxon>
        <taxon>Pseudomonadati</taxon>
        <taxon>Pseudomonadota</taxon>
        <taxon>Betaproteobacteria</taxon>
        <taxon>Nitrosomonadales</taxon>
        <taxon>Methylophilaceae</taxon>
        <taxon>Methylophilus</taxon>
    </lineage>
</organism>
<dbReference type="InterPro" id="IPR001509">
    <property type="entry name" value="Epimerase_deHydtase"/>
</dbReference>
<proteinExistence type="predicted"/>
<name>A0ABW3P8I5_9PROT</name>
<dbReference type="PANTHER" id="PTHR48079">
    <property type="entry name" value="PROTEIN YEEZ"/>
    <property type="match status" value="1"/>
</dbReference>
<evidence type="ECO:0000259" key="1">
    <source>
        <dbReference type="Pfam" id="PF01370"/>
    </source>
</evidence>
<dbReference type="Gene3D" id="3.40.50.720">
    <property type="entry name" value="NAD(P)-binding Rossmann-like Domain"/>
    <property type="match status" value="1"/>
</dbReference>
<accession>A0ABW3P8I5</accession>
<dbReference type="RefSeq" id="WP_379029942.1">
    <property type="nucleotide sequence ID" value="NZ_JBHTLN010000001.1"/>
</dbReference>
<dbReference type="Pfam" id="PF01370">
    <property type="entry name" value="Epimerase"/>
    <property type="match status" value="1"/>
</dbReference>
<dbReference type="CDD" id="cd08946">
    <property type="entry name" value="SDR_e"/>
    <property type="match status" value="1"/>
</dbReference>
<protein>
    <submittedName>
        <fullName evidence="2">NAD-dependent epimerase/dehydratase family protein</fullName>
    </submittedName>
</protein>
<comment type="caution">
    <text evidence="2">The sequence shown here is derived from an EMBL/GenBank/DDBJ whole genome shotgun (WGS) entry which is preliminary data.</text>
</comment>
<dbReference type="InterPro" id="IPR051783">
    <property type="entry name" value="NAD(P)-dependent_oxidoreduct"/>
</dbReference>
<gene>
    <name evidence="2" type="ORF">ACFQ2T_02320</name>
</gene>
<dbReference type="Proteomes" id="UP001597206">
    <property type="component" value="Unassembled WGS sequence"/>
</dbReference>